<keyword evidence="2" id="KW-0004">4Fe-4S</keyword>
<reference evidence="9 10" key="1">
    <citation type="submission" date="2019-07" db="EMBL/GenBank/DDBJ databases">
        <title>The pathways for chlorine oxyanion respiration interact through the shared metabolite chlorate.</title>
        <authorList>
            <person name="Barnum T.P."/>
            <person name="Cheng Y."/>
            <person name="Hill K.A."/>
            <person name="Lucas L.N."/>
            <person name="Carlson H.K."/>
            <person name="Coates J.D."/>
        </authorList>
    </citation>
    <scope>NUCLEOTIDE SEQUENCE [LARGE SCALE GENOMIC DNA]</scope>
    <source>
        <strain evidence="9 10">SFB-3</strain>
    </source>
</reference>
<dbReference type="GO" id="GO:0005886">
    <property type="term" value="C:plasma membrane"/>
    <property type="evidence" value="ECO:0007669"/>
    <property type="project" value="TreeGrafter"/>
</dbReference>
<dbReference type="Pfam" id="PF12801">
    <property type="entry name" value="Fer4_5"/>
    <property type="match status" value="1"/>
</dbReference>
<dbReference type="OrthoDB" id="9811700at2"/>
<feature type="domain" description="4Fe-4S ferredoxin-type" evidence="8">
    <location>
        <begin position="266"/>
        <end position="294"/>
    </location>
</feature>
<dbReference type="Pfam" id="PF13746">
    <property type="entry name" value="Fer4_18"/>
    <property type="match status" value="1"/>
</dbReference>
<dbReference type="InterPro" id="IPR013783">
    <property type="entry name" value="Ig-like_fold"/>
</dbReference>
<dbReference type="InterPro" id="IPR032879">
    <property type="entry name" value="FixG_C"/>
</dbReference>
<feature type="transmembrane region" description="Helical" evidence="7">
    <location>
        <begin position="168"/>
        <end position="185"/>
    </location>
</feature>
<evidence type="ECO:0000256" key="4">
    <source>
        <dbReference type="ARBA" id="ARBA00022982"/>
    </source>
</evidence>
<evidence type="ECO:0000256" key="2">
    <source>
        <dbReference type="ARBA" id="ARBA00022485"/>
    </source>
</evidence>
<evidence type="ECO:0000256" key="7">
    <source>
        <dbReference type="SAM" id="Phobius"/>
    </source>
</evidence>
<keyword evidence="7" id="KW-0472">Membrane</keyword>
<keyword evidence="10" id="KW-1185">Reference proteome</keyword>
<dbReference type="Pfam" id="PF11614">
    <property type="entry name" value="FixG_C"/>
    <property type="match status" value="1"/>
</dbReference>
<evidence type="ECO:0000313" key="9">
    <source>
        <dbReference type="EMBL" id="TVO52299.1"/>
    </source>
</evidence>
<dbReference type="InterPro" id="IPR017900">
    <property type="entry name" value="4Fe4S_Fe_S_CS"/>
</dbReference>
<evidence type="ECO:0000256" key="1">
    <source>
        <dbReference type="ARBA" id="ARBA00022448"/>
    </source>
</evidence>
<evidence type="ECO:0000259" key="8">
    <source>
        <dbReference type="PROSITE" id="PS51379"/>
    </source>
</evidence>
<dbReference type="PROSITE" id="PS00198">
    <property type="entry name" value="4FE4S_FER_1"/>
    <property type="match status" value="1"/>
</dbReference>
<dbReference type="PANTHER" id="PTHR30176">
    <property type="entry name" value="FERREDOXIN-TYPE PROTEIN NAPH"/>
    <property type="match status" value="1"/>
</dbReference>
<dbReference type="NCBIfam" id="TIGR02745">
    <property type="entry name" value="ccoG_rdxA_fixG"/>
    <property type="match status" value="1"/>
</dbReference>
<keyword evidence="1" id="KW-0813">Transport</keyword>
<comment type="caution">
    <text evidence="9">The sequence shown here is derived from an EMBL/GenBank/DDBJ whole genome shotgun (WGS) entry which is preliminary data.</text>
</comment>
<evidence type="ECO:0000256" key="3">
    <source>
        <dbReference type="ARBA" id="ARBA00022723"/>
    </source>
</evidence>
<dbReference type="Gene3D" id="2.60.40.10">
    <property type="entry name" value="Immunoglobulins"/>
    <property type="match status" value="1"/>
</dbReference>
<dbReference type="GO" id="GO:0051539">
    <property type="term" value="F:4 iron, 4 sulfur cluster binding"/>
    <property type="evidence" value="ECO:0007669"/>
    <property type="project" value="UniProtKB-KW"/>
</dbReference>
<keyword evidence="5" id="KW-0408">Iron</keyword>
<evidence type="ECO:0000313" key="10">
    <source>
        <dbReference type="Proteomes" id="UP000319502"/>
    </source>
</evidence>
<proteinExistence type="predicted"/>
<accession>A0A557QHB7</accession>
<sequence>MTNPTPQPIKIVPPKKKAAALEGQEGSLYEARKKIYVRAISGVFTNWRWILVWVTQLLYYGLPWLQWNGRQAVLFHLVERKFYIFGWVFWPQDVFFLAILLIISAYALFFFTAVAGRLWCGYACPQTVYTEIFLWIEEKIEGDRNKRMKLDNAPMSARKFRLKASKHAVWAAVALWTGFTFVAYFTPLKELLASFSPFSFGGWEIFWILFYGAFTYFFAGIMREQVCKYMCPYARFQGVMFDPDTLVITYDEERGEPRGARKKGVDPASVGKGDCVDCGICVQVCPTGIDIRDGLQYECIGCAACIDACDQVMDKMDYPRGLIRYSTENAIKKHWGRKEILGHVMRPRTLIYGGILAAVCLAFVWGLATREPLRMDIIRDRATLSREVAGGFIENVYQLQIMNMTEAPRSFDVTVDGLDGIRISDFSGKIDVAPATMQAVTVRVQVPVDTGEPGSSNVIHFEIKASDDTSVGVREASTFLLPR</sequence>
<dbReference type="InterPro" id="IPR051684">
    <property type="entry name" value="Electron_Trans/Redox"/>
</dbReference>
<dbReference type="RefSeq" id="WP_144310873.1">
    <property type="nucleotide sequence ID" value="NZ_VMNK01000017.1"/>
</dbReference>
<evidence type="ECO:0000256" key="6">
    <source>
        <dbReference type="ARBA" id="ARBA00023014"/>
    </source>
</evidence>
<protein>
    <submittedName>
        <fullName evidence="9">Cytochrome c oxidase accessory protein CcoG</fullName>
    </submittedName>
</protein>
<feature type="transmembrane region" description="Helical" evidence="7">
    <location>
        <begin position="82"/>
        <end position="109"/>
    </location>
</feature>
<dbReference type="Proteomes" id="UP000319502">
    <property type="component" value="Unassembled WGS sequence"/>
</dbReference>
<gene>
    <name evidence="9" type="primary">ccoG</name>
    <name evidence="9" type="ORF">FHP91_17885</name>
</gene>
<dbReference type="EMBL" id="VMNK01000017">
    <property type="protein sequence ID" value="TVO52299.1"/>
    <property type="molecule type" value="Genomic_DNA"/>
</dbReference>
<evidence type="ECO:0000256" key="5">
    <source>
        <dbReference type="ARBA" id="ARBA00023004"/>
    </source>
</evidence>
<dbReference type="SUPFAM" id="SSF54862">
    <property type="entry name" value="4Fe-4S ferredoxins"/>
    <property type="match status" value="1"/>
</dbReference>
<name>A0A557QHB7_9RHOO</name>
<dbReference type="PANTHER" id="PTHR30176:SF3">
    <property type="entry name" value="FERREDOXIN-TYPE PROTEIN NAPH"/>
    <property type="match status" value="1"/>
</dbReference>
<feature type="transmembrane region" description="Helical" evidence="7">
    <location>
        <begin position="205"/>
        <end position="222"/>
    </location>
</feature>
<keyword evidence="4" id="KW-0249">Electron transport</keyword>
<dbReference type="InterPro" id="IPR014116">
    <property type="entry name" value="Cyt_c_oxidase_cbb3_FixG"/>
</dbReference>
<keyword evidence="7" id="KW-1133">Transmembrane helix</keyword>
<dbReference type="PROSITE" id="PS51379">
    <property type="entry name" value="4FE4S_FER_2"/>
    <property type="match status" value="1"/>
</dbReference>
<feature type="transmembrane region" description="Helical" evidence="7">
    <location>
        <begin position="350"/>
        <end position="368"/>
    </location>
</feature>
<keyword evidence="7" id="KW-0812">Transmembrane</keyword>
<dbReference type="GO" id="GO:0046872">
    <property type="term" value="F:metal ion binding"/>
    <property type="evidence" value="ECO:0007669"/>
    <property type="project" value="UniProtKB-KW"/>
</dbReference>
<keyword evidence="3" id="KW-0479">Metal-binding</keyword>
<dbReference type="InterPro" id="IPR017896">
    <property type="entry name" value="4Fe4S_Fe-S-bd"/>
</dbReference>
<feature type="transmembrane region" description="Helical" evidence="7">
    <location>
        <begin position="35"/>
        <end position="62"/>
    </location>
</feature>
<organism evidence="9 10">
    <name type="scientific">Denitromonas halophila</name>
    <dbReference type="NCBI Taxonomy" id="1629404"/>
    <lineage>
        <taxon>Bacteria</taxon>
        <taxon>Pseudomonadati</taxon>
        <taxon>Pseudomonadota</taxon>
        <taxon>Betaproteobacteria</taxon>
        <taxon>Rhodocyclales</taxon>
        <taxon>Zoogloeaceae</taxon>
        <taxon>Denitromonas</taxon>
    </lineage>
</organism>
<keyword evidence="6" id="KW-0411">Iron-sulfur</keyword>
<dbReference type="AlphaFoldDB" id="A0A557QHB7"/>